<accession>A0A4P9YZT5</accession>
<dbReference type="SUPFAM" id="SSF110942">
    <property type="entry name" value="HSP90 C-terminal domain"/>
    <property type="match status" value="1"/>
</dbReference>
<dbReference type="CDD" id="cd16927">
    <property type="entry name" value="HATPase_Hsp90-like"/>
    <property type="match status" value="1"/>
</dbReference>
<dbReference type="Gene3D" id="1.20.120.790">
    <property type="entry name" value="Heat shock protein 90, C-terminal domain"/>
    <property type="match status" value="1"/>
</dbReference>
<dbReference type="AlphaFoldDB" id="A0A4P9YZT5"/>
<comment type="subcellular location">
    <subcellularLocation>
        <location evidence="1">Cytoplasm</location>
    </subcellularLocation>
</comment>
<dbReference type="FunFam" id="3.40.50.11260:FF:000004">
    <property type="entry name" value="Heat shock protein 75 mitochondrial"/>
    <property type="match status" value="1"/>
</dbReference>
<protein>
    <submittedName>
        <fullName evidence="10">TNF receptor-associated protein 1, isoform CRA_d</fullName>
    </submittedName>
</protein>
<dbReference type="GO" id="GO:0016887">
    <property type="term" value="F:ATP hydrolysis activity"/>
    <property type="evidence" value="ECO:0007669"/>
    <property type="project" value="InterPro"/>
</dbReference>
<evidence type="ECO:0000313" key="10">
    <source>
        <dbReference type="EMBL" id="RKP25624.1"/>
    </source>
</evidence>
<feature type="region of interest" description="Disordered" evidence="9">
    <location>
        <begin position="673"/>
        <end position="701"/>
    </location>
</feature>
<dbReference type="Pfam" id="PF00183">
    <property type="entry name" value="HSP90"/>
    <property type="match status" value="1"/>
</dbReference>
<evidence type="ECO:0000256" key="1">
    <source>
        <dbReference type="ARBA" id="ARBA00004496"/>
    </source>
</evidence>
<dbReference type="Gene3D" id="3.30.230.80">
    <property type="match status" value="1"/>
</dbReference>
<dbReference type="PIRSF" id="PIRSF002583">
    <property type="entry name" value="Hsp90"/>
    <property type="match status" value="1"/>
</dbReference>
<dbReference type="EMBL" id="KZ989678">
    <property type="protein sequence ID" value="RKP25624.1"/>
    <property type="molecule type" value="Genomic_DNA"/>
</dbReference>
<sequence length="701" mass="78175">MLRTSVGVPSLVAPTTRRRSSVSHAQARILLAYEPFTLTLHGHGVGDATSHVFKTETQKLLHIVANSLYSEKEVFVRELVSNAADALEKLRYMRMSGATSDAAGDAPLEIRLFVDPEAKTFTIQDTGVGMTEQELNDHLGTIARSGSKSFIERLEESGNKNADAREKIIGQFGVGFYSSFMVGDRVRVYTRSAQPDAKGYCWSSDGTGAYTIAEAEHVDVGTKIVVELRDQCLEFADRAKIEGIVFKYSNFVGFPIYLNGKKINTVEALWTMASGDKSSISDEQHTEFYRFVASTWDRPRFRLHYKTDAPLSINSLLYVPGNHAEQFGMERMDPGVSLYSRKVLIQSKSAALLPGWLRFVKGVIDSEDIPLNLSREMLQDSALIKRLRDVMTQRICKWLEEEARRNPEKYNLFARDFGVFLKEGVCTDASHKDAIGKLLRFESSALEKGKVTSFKEYIARMPESQAAIYYLCVPNREYGDESPYSERFKQQNIEILYLYDSVDEFVMHNLGQVADKPLVSIDSQEALKALTTEQPDAADVKAGQLTDDQADTLATWMLGQLGTTLSTVKPSKRLVSHPAIVVDPESPTLRRMMQMVSSSNKGIMLPQNPVNLEINPNHPVIYGLYHAREQRPDLAKEVAEQIVVNAQIAAGVLDDPRSMLKRLNHLLATVLESQAVPELPPSASSSPSSTTAMEDKEQQQP</sequence>
<dbReference type="GO" id="GO:0005737">
    <property type="term" value="C:cytoplasm"/>
    <property type="evidence" value="ECO:0007669"/>
    <property type="project" value="UniProtKB-SubCell"/>
</dbReference>
<dbReference type="NCBIfam" id="NF003555">
    <property type="entry name" value="PRK05218.1"/>
    <property type="match status" value="1"/>
</dbReference>
<evidence type="ECO:0000256" key="3">
    <source>
        <dbReference type="ARBA" id="ARBA00022490"/>
    </source>
</evidence>
<gene>
    <name evidence="10" type="ORF">SYNPS1DRAFT_32935</name>
</gene>
<dbReference type="Gene3D" id="3.40.50.11260">
    <property type="match status" value="1"/>
</dbReference>
<reference evidence="11" key="1">
    <citation type="journal article" date="2018" name="Nat. Microbiol.">
        <title>Leveraging single-cell genomics to expand the fungal tree of life.</title>
        <authorList>
            <person name="Ahrendt S.R."/>
            <person name="Quandt C.A."/>
            <person name="Ciobanu D."/>
            <person name="Clum A."/>
            <person name="Salamov A."/>
            <person name="Andreopoulos B."/>
            <person name="Cheng J.F."/>
            <person name="Woyke T."/>
            <person name="Pelin A."/>
            <person name="Henrissat B."/>
            <person name="Reynolds N.K."/>
            <person name="Benny G.L."/>
            <person name="Smith M.E."/>
            <person name="James T.Y."/>
            <person name="Grigoriev I.V."/>
        </authorList>
    </citation>
    <scope>NUCLEOTIDE SEQUENCE [LARGE SCALE GENOMIC DNA]</scope>
    <source>
        <strain evidence="11">Benny S71-1</strain>
    </source>
</reference>
<feature type="binding site" evidence="8">
    <location>
        <position position="222"/>
    </location>
    <ligand>
        <name>ATP</name>
        <dbReference type="ChEBI" id="CHEBI:30616"/>
    </ligand>
</feature>
<dbReference type="HAMAP" id="MF_00505">
    <property type="entry name" value="HSP90"/>
    <property type="match status" value="1"/>
</dbReference>
<dbReference type="FunFam" id="3.30.230.80:FF:000004">
    <property type="entry name" value="Heat shock protein 75 kDa"/>
    <property type="match status" value="1"/>
</dbReference>
<dbReference type="InterPro" id="IPR020568">
    <property type="entry name" value="Ribosomal_Su5_D2-typ_SF"/>
</dbReference>
<feature type="binding site" evidence="8">
    <location>
        <position position="82"/>
    </location>
    <ligand>
        <name>ATP</name>
        <dbReference type="ChEBI" id="CHEBI:30616"/>
    </ligand>
</feature>
<evidence type="ECO:0000256" key="2">
    <source>
        <dbReference type="ARBA" id="ARBA00008239"/>
    </source>
</evidence>
<dbReference type="Proteomes" id="UP000278143">
    <property type="component" value="Unassembled WGS sequence"/>
</dbReference>
<feature type="compositionally biased region" description="Low complexity" evidence="9">
    <location>
        <begin position="681"/>
        <end position="692"/>
    </location>
</feature>
<keyword evidence="7" id="KW-0143">Chaperone</keyword>
<keyword evidence="10" id="KW-0675">Receptor</keyword>
<feature type="binding site" evidence="8">
    <location>
        <position position="78"/>
    </location>
    <ligand>
        <name>ATP</name>
        <dbReference type="ChEBI" id="CHEBI:30616"/>
    </ligand>
</feature>
<evidence type="ECO:0000256" key="9">
    <source>
        <dbReference type="SAM" id="MobiDB-lite"/>
    </source>
</evidence>
<feature type="binding site" evidence="8">
    <location>
        <position position="375"/>
    </location>
    <ligand>
        <name>ATP</name>
        <dbReference type="ChEBI" id="CHEBI:30616"/>
    </ligand>
</feature>
<dbReference type="GO" id="GO:0051082">
    <property type="term" value="F:unfolded protein binding"/>
    <property type="evidence" value="ECO:0007669"/>
    <property type="project" value="InterPro"/>
</dbReference>
<organism evidence="10 11">
    <name type="scientific">Syncephalis pseudoplumigaleata</name>
    <dbReference type="NCBI Taxonomy" id="1712513"/>
    <lineage>
        <taxon>Eukaryota</taxon>
        <taxon>Fungi</taxon>
        <taxon>Fungi incertae sedis</taxon>
        <taxon>Zoopagomycota</taxon>
        <taxon>Zoopagomycotina</taxon>
        <taxon>Zoopagomycetes</taxon>
        <taxon>Zoopagales</taxon>
        <taxon>Piptocephalidaceae</taxon>
        <taxon>Syncephalis</taxon>
    </lineage>
</organism>
<proteinExistence type="inferred from homology"/>
<dbReference type="SUPFAM" id="SSF54211">
    <property type="entry name" value="Ribosomal protein S5 domain 2-like"/>
    <property type="match status" value="1"/>
</dbReference>
<feature type="binding site" evidence="8">
    <location>
        <begin position="145"/>
        <end position="146"/>
    </location>
    <ligand>
        <name>ATP</name>
        <dbReference type="ChEBI" id="CHEBI:30616"/>
    </ligand>
</feature>
<keyword evidence="3" id="KW-0963">Cytoplasm</keyword>
<dbReference type="OrthoDB" id="28737at2759"/>
<dbReference type="FunFam" id="3.30.565.10:FF:000009">
    <property type="entry name" value="Molecular chaperone HtpG"/>
    <property type="match status" value="1"/>
</dbReference>
<feature type="binding site" evidence="8">
    <location>
        <position position="130"/>
    </location>
    <ligand>
        <name>ATP</name>
        <dbReference type="ChEBI" id="CHEBI:30616"/>
    </ligand>
</feature>
<dbReference type="GO" id="GO:0140662">
    <property type="term" value="F:ATP-dependent protein folding chaperone"/>
    <property type="evidence" value="ECO:0007669"/>
    <property type="project" value="InterPro"/>
</dbReference>
<dbReference type="Gene3D" id="3.30.565.10">
    <property type="entry name" value="Histidine kinase-like ATPase, C-terminal domain"/>
    <property type="match status" value="1"/>
</dbReference>
<name>A0A4P9YZT5_9FUNG</name>
<keyword evidence="4 8" id="KW-0547">Nucleotide-binding</keyword>
<evidence type="ECO:0000256" key="5">
    <source>
        <dbReference type="ARBA" id="ARBA00022840"/>
    </source>
</evidence>
<evidence type="ECO:0000313" key="11">
    <source>
        <dbReference type="Proteomes" id="UP000278143"/>
    </source>
</evidence>
<dbReference type="PANTHER" id="PTHR11528">
    <property type="entry name" value="HEAT SHOCK PROTEIN 90 FAMILY MEMBER"/>
    <property type="match status" value="1"/>
</dbReference>
<dbReference type="InterPro" id="IPR020575">
    <property type="entry name" value="Hsp90_N"/>
</dbReference>
<keyword evidence="6" id="KW-0346">Stress response</keyword>
<dbReference type="GO" id="GO:0005524">
    <property type="term" value="F:ATP binding"/>
    <property type="evidence" value="ECO:0007669"/>
    <property type="project" value="UniProtKB-KW"/>
</dbReference>
<keyword evidence="11" id="KW-1185">Reference proteome</keyword>
<feature type="binding site" evidence="8">
    <location>
        <begin position="171"/>
        <end position="176"/>
    </location>
    <ligand>
        <name>ATP</name>
        <dbReference type="ChEBI" id="CHEBI:30616"/>
    </ligand>
</feature>
<evidence type="ECO:0000256" key="6">
    <source>
        <dbReference type="ARBA" id="ARBA00023016"/>
    </source>
</evidence>
<dbReference type="Pfam" id="PF13589">
    <property type="entry name" value="HATPase_c_3"/>
    <property type="match status" value="1"/>
</dbReference>
<comment type="similarity">
    <text evidence="2">Belongs to the heat shock protein 90 family.</text>
</comment>
<dbReference type="SUPFAM" id="SSF55874">
    <property type="entry name" value="ATPase domain of HSP90 chaperone/DNA topoisomerase II/histidine kinase"/>
    <property type="match status" value="1"/>
</dbReference>
<evidence type="ECO:0000256" key="4">
    <source>
        <dbReference type="ARBA" id="ARBA00022741"/>
    </source>
</evidence>
<evidence type="ECO:0000256" key="7">
    <source>
        <dbReference type="ARBA" id="ARBA00023186"/>
    </source>
</evidence>
<feature type="binding site" evidence="8">
    <location>
        <position position="125"/>
    </location>
    <ligand>
        <name>ATP</name>
        <dbReference type="ChEBI" id="CHEBI:30616"/>
    </ligand>
</feature>
<dbReference type="PRINTS" id="PR00775">
    <property type="entry name" value="HEATSHOCK90"/>
</dbReference>
<dbReference type="InterPro" id="IPR001404">
    <property type="entry name" value="Hsp90_fam"/>
</dbReference>
<dbReference type="InterPro" id="IPR036890">
    <property type="entry name" value="HATPase_C_sf"/>
</dbReference>
<evidence type="ECO:0000256" key="8">
    <source>
        <dbReference type="PIRSR" id="PIRSR002583-1"/>
    </source>
</evidence>
<dbReference type="InterPro" id="IPR037196">
    <property type="entry name" value="HSP90_C"/>
</dbReference>
<keyword evidence="5 8" id="KW-0067">ATP-binding</keyword>